<evidence type="ECO:0000256" key="6">
    <source>
        <dbReference type="ARBA" id="ARBA00022840"/>
    </source>
</evidence>
<name>A0ABP6QHQ2_9ACTN</name>
<evidence type="ECO:0000259" key="9">
    <source>
        <dbReference type="PROSITE" id="PS50011"/>
    </source>
</evidence>
<evidence type="ECO:0000256" key="7">
    <source>
        <dbReference type="PROSITE-ProRule" id="PRU10141"/>
    </source>
</evidence>
<keyword evidence="11" id="KW-1185">Reference proteome</keyword>
<dbReference type="PANTHER" id="PTHR43289">
    <property type="entry name" value="MITOGEN-ACTIVATED PROTEIN KINASE KINASE KINASE 20-RELATED"/>
    <property type="match status" value="1"/>
</dbReference>
<evidence type="ECO:0000313" key="10">
    <source>
        <dbReference type="EMBL" id="GAA3225086.1"/>
    </source>
</evidence>
<dbReference type="Gene3D" id="1.10.510.10">
    <property type="entry name" value="Transferase(Phosphotransferase) domain 1"/>
    <property type="match status" value="1"/>
</dbReference>
<dbReference type="EC" id="2.7.11.1" evidence="1"/>
<dbReference type="CDD" id="cd14014">
    <property type="entry name" value="STKc_PknB_like"/>
    <property type="match status" value="1"/>
</dbReference>
<keyword evidence="3" id="KW-0808">Transferase</keyword>
<dbReference type="PANTHER" id="PTHR43289:SF6">
    <property type="entry name" value="SERINE_THREONINE-PROTEIN KINASE NEKL-3"/>
    <property type="match status" value="1"/>
</dbReference>
<dbReference type="EMBL" id="BAAAUV010000014">
    <property type="protein sequence ID" value="GAA3225086.1"/>
    <property type="molecule type" value="Genomic_DNA"/>
</dbReference>
<dbReference type="InterPro" id="IPR011009">
    <property type="entry name" value="Kinase-like_dom_sf"/>
</dbReference>
<evidence type="ECO:0000256" key="5">
    <source>
        <dbReference type="ARBA" id="ARBA00022777"/>
    </source>
</evidence>
<dbReference type="Gene3D" id="3.30.200.20">
    <property type="entry name" value="Phosphorylase Kinase, domain 1"/>
    <property type="match status" value="1"/>
</dbReference>
<evidence type="ECO:0000256" key="2">
    <source>
        <dbReference type="ARBA" id="ARBA00022527"/>
    </source>
</evidence>
<dbReference type="SUPFAM" id="SSF56112">
    <property type="entry name" value="Protein kinase-like (PK-like)"/>
    <property type="match status" value="1"/>
</dbReference>
<evidence type="ECO:0000313" key="11">
    <source>
        <dbReference type="Proteomes" id="UP001501237"/>
    </source>
</evidence>
<dbReference type="Pfam" id="PF00069">
    <property type="entry name" value="Pkinase"/>
    <property type="match status" value="1"/>
</dbReference>
<proteinExistence type="predicted"/>
<evidence type="ECO:0000256" key="4">
    <source>
        <dbReference type="ARBA" id="ARBA00022741"/>
    </source>
</evidence>
<keyword evidence="2" id="KW-0723">Serine/threonine-protein kinase</keyword>
<dbReference type="InterPro" id="IPR000719">
    <property type="entry name" value="Prot_kinase_dom"/>
</dbReference>
<accession>A0ABP6QHQ2</accession>
<keyword evidence="5" id="KW-0418">Kinase</keyword>
<organism evidence="10 11">
    <name type="scientific">Actinocorallia longicatena</name>
    <dbReference type="NCBI Taxonomy" id="111803"/>
    <lineage>
        <taxon>Bacteria</taxon>
        <taxon>Bacillati</taxon>
        <taxon>Actinomycetota</taxon>
        <taxon>Actinomycetes</taxon>
        <taxon>Streptosporangiales</taxon>
        <taxon>Thermomonosporaceae</taxon>
        <taxon>Actinocorallia</taxon>
    </lineage>
</organism>
<gene>
    <name evidence="10" type="ORF">GCM10010468_52550</name>
</gene>
<dbReference type="PROSITE" id="PS00107">
    <property type="entry name" value="PROTEIN_KINASE_ATP"/>
    <property type="match status" value="1"/>
</dbReference>
<comment type="caution">
    <text evidence="10">The sequence shown here is derived from an EMBL/GenBank/DDBJ whole genome shotgun (WGS) entry which is preliminary data.</text>
</comment>
<evidence type="ECO:0000256" key="8">
    <source>
        <dbReference type="SAM" id="MobiDB-lite"/>
    </source>
</evidence>
<keyword evidence="4 7" id="KW-0547">Nucleotide-binding</keyword>
<feature type="binding site" evidence="7">
    <location>
        <position position="43"/>
    </location>
    <ligand>
        <name>ATP</name>
        <dbReference type="ChEBI" id="CHEBI:30616"/>
    </ligand>
</feature>
<evidence type="ECO:0000256" key="1">
    <source>
        <dbReference type="ARBA" id="ARBA00012513"/>
    </source>
</evidence>
<dbReference type="Proteomes" id="UP001501237">
    <property type="component" value="Unassembled WGS sequence"/>
</dbReference>
<dbReference type="PROSITE" id="PS50011">
    <property type="entry name" value="PROTEIN_KINASE_DOM"/>
    <property type="match status" value="1"/>
</dbReference>
<feature type="domain" description="Protein kinase" evidence="9">
    <location>
        <begin position="14"/>
        <end position="262"/>
    </location>
</feature>
<evidence type="ECO:0000256" key="3">
    <source>
        <dbReference type="ARBA" id="ARBA00022679"/>
    </source>
</evidence>
<reference evidence="11" key="1">
    <citation type="journal article" date="2019" name="Int. J. Syst. Evol. Microbiol.">
        <title>The Global Catalogue of Microorganisms (GCM) 10K type strain sequencing project: providing services to taxonomists for standard genome sequencing and annotation.</title>
        <authorList>
            <consortium name="The Broad Institute Genomics Platform"/>
            <consortium name="The Broad Institute Genome Sequencing Center for Infectious Disease"/>
            <person name="Wu L."/>
            <person name="Ma J."/>
        </authorList>
    </citation>
    <scope>NUCLEOTIDE SEQUENCE [LARGE SCALE GENOMIC DNA]</scope>
    <source>
        <strain evidence="11">JCM 9377</strain>
    </source>
</reference>
<feature type="region of interest" description="Disordered" evidence="8">
    <location>
        <begin position="272"/>
        <end position="316"/>
    </location>
</feature>
<dbReference type="InterPro" id="IPR017441">
    <property type="entry name" value="Protein_kinase_ATP_BS"/>
</dbReference>
<protein>
    <recommendedName>
        <fullName evidence="1">non-specific serine/threonine protein kinase</fullName>
        <ecNumber evidence="1">2.7.11.1</ecNumber>
    </recommendedName>
</protein>
<sequence length="557" mass="60487">MRPTFEPDSEFAGHTLGRMIGLGGMGVVYEAHDPSLERQVALKVMSDELVENPAWRARFSEEAKYLASVRHPHLLPIYKYGEQDGVLYFTMQLAMNGVLRDLVRPTAPISPGHAFHVMGQLASALEELHRNGIVHRDCTPENVFLNGGIPGQENVLLGDFGLAWRASAPAAPPSGGALDYRAPEQTVGMPVTAQADVYSFAVVLYELLVGTVPFIGDRRLLTMLPDQYAELRSVFLRAFSPLPEERYSSPGTLLAEARDALILPPGPVSQAHWVGSPDSLPGTDRPPFVVSDFDSPQVQSPPCQPADDAVASPGPQPYVPMTASDAVPIPGTLAEENSETPGEAPSTPAWPGRRAALGVLGGAALITVGVALWPDRDRPLSPERPWRPVPSDSFTPADTREIRIRPADFDPRSRFSKYGPVYEDDPSIVQKNVLSAHVYGQVTGRFVYTFTFNGVSTGEARLRAYLSADSVQYKSTPGTFSDVEVLVNGHQVDMLRVVSDQGHGESCTVPFDSGLLRQGENTLVFRVREDAKYAHGLCIYGESLTPGLPDKWIGIVV</sequence>
<keyword evidence="6 7" id="KW-0067">ATP-binding</keyword>